<proteinExistence type="predicted"/>
<sequence length="42" mass="4635">MNGYKTAVSYKLKSMGDILVAPIPHGKHLAIFSCTGYNKSRH</sequence>
<dbReference type="AlphaFoldDB" id="A0A1R4HZ88"/>
<protein>
    <submittedName>
        <fullName evidence="1">Uncharacterized protein</fullName>
    </submittedName>
</protein>
<dbReference type="Proteomes" id="UP000196331">
    <property type="component" value="Unassembled WGS sequence"/>
</dbReference>
<reference evidence="1 2" key="1">
    <citation type="submission" date="2017-02" db="EMBL/GenBank/DDBJ databases">
        <authorList>
            <person name="Dridi B."/>
        </authorList>
    </citation>
    <scope>NUCLEOTIDE SEQUENCE [LARGE SCALE GENOMIC DNA]</scope>
    <source>
        <strain evidence="1 2">JB380</strain>
    </source>
</reference>
<evidence type="ECO:0000313" key="1">
    <source>
        <dbReference type="EMBL" id="SJN12463.1"/>
    </source>
</evidence>
<dbReference type="EMBL" id="FUKM01000033">
    <property type="protein sequence ID" value="SJN12463.1"/>
    <property type="molecule type" value="Genomic_DNA"/>
</dbReference>
<organism evidence="1 2">
    <name type="scientific">Halomonas citrativorans</name>
    <dbReference type="NCBI Taxonomy" id="2742612"/>
    <lineage>
        <taxon>Bacteria</taxon>
        <taxon>Pseudomonadati</taxon>
        <taxon>Pseudomonadota</taxon>
        <taxon>Gammaproteobacteria</taxon>
        <taxon>Oceanospirillales</taxon>
        <taxon>Halomonadaceae</taxon>
        <taxon>Halomonas</taxon>
    </lineage>
</organism>
<accession>A0A1R4HZ88</accession>
<gene>
    <name evidence="1" type="ORF">CZ787_08105</name>
</gene>
<name>A0A1R4HZ88_9GAMM</name>
<evidence type="ECO:0000313" key="2">
    <source>
        <dbReference type="Proteomes" id="UP000196331"/>
    </source>
</evidence>
<comment type="caution">
    <text evidence="1">The sequence shown here is derived from an EMBL/GenBank/DDBJ whole genome shotgun (WGS) entry which is preliminary data.</text>
</comment>